<evidence type="ECO:0000256" key="15">
    <source>
        <dbReference type="ARBA" id="ARBA00081350"/>
    </source>
</evidence>
<dbReference type="InterPro" id="IPR000014">
    <property type="entry name" value="PAS"/>
</dbReference>
<keyword evidence="8" id="KW-0067">ATP-binding</keyword>
<dbReference type="Pfam" id="PF08448">
    <property type="entry name" value="PAS_4"/>
    <property type="match status" value="1"/>
</dbReference>
<dbReference type="Pfam" id="PF00989">
    <property type="entry name" value="PAS"/>
    <property type="match status" value="1"/>
</dbReference>
<dbReference type="Gene3D" id="3.60.40.10">
    <property type="entry name" value="PPM-type phosphatase domain"/>
    <property type="match status" value="1"/>
</dbReference>
<dbReference type="InterPro" id="IPR052016">
    <property type="entry name" value="Bact_Sigma-Reg"/>
</dbReference>
<evidence type="ECO:0000313" key="18">
    <source>
        <dbReference type="EMBL" id="AEW99284.1"/>
    </source>
</evidence>
<keyword evidence="9" id="KW-0460">Magnesium</keyword>
<feature type="domain" description="PAS" evidence="17">
    <location>
        <begin position="138"/>
        <end position="208"/>
    </location>
</feature>
<accession>F8JMT0</accession>
<dbReference type="FunFam" id="3.30.450.20:FF:000120">
    <property type="entry name" value="PAS domain S-box protein"/>
    <property type="match status" value="1"/>
</dbReference>
<dbReference type="InterPro" id="IPR001932">
    <property type="entry name" value="PPM-type_phosphatase-like_dom"/>
</dbReference>
<dbReference type="KEGG" id="scy:SCATT_p10910"/>
<evidence type="ECO:0000256" key="13">
    <source>
        <dbReference type="ARBA" id="ARBA00056274"/>
    </source>
</evidence>
<accession>G8XED0</accession>
<dbReference type="OrthoDB" id="118142at2"/>
<evidence type="ECO:0000256" key="5">
    <source>
        <dbReference type="ARBA" id="ARBA00022741"/>
    </source>
</evidence>
<dbReference type="SUPFAM" id="SSF55785">
    <property type="entry name" value="PYP-like sensor domain (PAS domain)"/>
    <property type="match status" value="2"/>
</dbReference>
<keyword evidence="6" id="KW-0418">Kinase</keyword>
<keyword evidence="4" id="KW-0479">Metal-binding</keyword>
<sequence length="669" mass="71698">MSDAFWTDDPRRAPAGPSPPGALLDVLAVAAVVLDEAGRIVLWSPQAEELFGYSAEEALGEYAARLLVDERHLELVIDLFAQVMEGGGPWAGVFPVRRRDGSTRLAEFRNMRLEDRNGGHFALGLATDRSTLRRVERDLAVAVRLIAQTPMGVGVLDTGLRFVTVNPALERLNGLPAEAHVGRHVRDVLPFLDTEAIEDTMRQVLATGRPVVDESVTGRTPADPGTERAWRVSYHCLEDPAGNVLGLAVVVVDVTEQHRSAAQAARARRQLALVADASKHIGTTLDVETTARELAEFCVPELADTATVDVLDQVTGAAHPAGGRPDRPAFHPAATVGAPSTADDTRAAAGAPDPLVARCLTTGRPVREPLPPRPGAGARLVVPLTARGHTLGALDLVRSRTPRPFDRDDLTLAEELASRAAVCLDNARGYQDQRHAALALQRHLLPHRPPRRTGLRIAARYRPARAACDVGGDWFDVIPAPHDRTTLVIGDVMGNGIPAAATMGQLRTAIRMLAALGLDPAHVLQHVDEHATGLEHDIATCVLAAYDPHETTCHLATAGHLPPVLLRTGEPARLLDLPTGAPLGVGGIRFHTVPITLRPGDRLVLYTDGLVETRDQPIDARLHALLRTLDDPPAGPEDLCDLLLRTLHGDDQDDTTVLVARATAPHGHP</sequence>
<dbReference type="NCBIfam" id="TIGR00229">
    <property type="entry name" value="sensory_box"/>
    <property type="match status" value="2"/>
</dbReference>
<comment type="function">
    <text evidence="13">Primarily acts as an independent SigF regulator that is sensitive to the osmosensory signal, mediating the cross talk of PknD with the SigF regulon. Possesses both phosphatase and kinase activities. The kinase domain functions as a classic anti-sigma factor-like kinase to phosphorylate the anti-anti-sigma factor domain at the canonical regulatory site, and the phosphatase domain antagonizes this activity.</text>
</comment>
<name>F8JMT0_STREN</name>
<evidence type="ECO:0000256" key="6">
    <source>
        <dbReference type="ARBA" id="ARBA00022777"/>
    </source>
</evidence>
<keyword evidence="7" id="KW-0378">Hydrolase</keyword>
<dbReference type="SMART" id="SM00065">
    <property type="entry name" value="GAF"/>
    <property type="match status" value="1"/>
</dbReference>
<dbReference type="GO" id="GO:0016301">
    <property type="term" value="F:kinase activity"/>
    <property type="evidence" value="ECO:0007669"/>
    <property type="project" value="UniProtKB-KW"/>
</dbReference>
<keyword evidence="18" id="KW-0614">Plasmid</keyword>
<evidence type="ECO:0000256" key="11">
    <source>
        <dbReference type="ARBA" id="ARBA00023211"/>
    </source>
</evidence>
<evidence type="ECO:0000256" key="16">
    <source>
        <dbReference type="SAM" id="MobiDB-lite"/>
    </source>
</evidence>
<keyword evidence="5" id="KW-0547">Nucleotide-binding</keyword>
<dbReference type="Pfam" id="PF01590">
    <property type="entry name" value="GAF"/>
    <property type="match status" value="1"/>
</dbReference>
<dbReference type="InterPro" id="IPR035965">
    <property type="entry name" value="PAS-like_dom_sf"/>
</dbReference>
<evidence type="ECO:0000256" key="2">
    <source>
        <dbReference type="ARBA" id="ARBA00022553"/>
    </source>
</evidence>
<dbReference type="PROSITE" id="PS50112">
    <property type="entry name" value="PAS"/>
    <property type="match status" value="2"/>
</dbReference>
<dbReference type="InterPro" id="IPR003018">
    <property type="entry name" value="GAF"/>
</dbReference>
<dbReference type="InterPro" id="IPR036457">
    <property type="entry name" value="PPM-type-like_dom_sf"/>
</dbReference>
<dbReference type="EMBL" id="CP003229">
    <property type="protein sequence ID" value="AEW99284.1"/>
    <property type="molecule type" value="Genomic_DNA"/>
</dbReference>
<evidence type="ECO:0000256" key="4">
    <source>
        <dbReference type="ARBA" id="ARBA00022723"/>
    </source>
</evidence>
<keyword evidence="10" id="KW-0904">Protein phosphatase</keyword>
<keyword evidence="2" id="KW-0597">Phosphoprotein</keyword>
<dbReference type="InterPro" id="IPR013767">
    <property type="entry name" value="PAS_fold"/>
</dbReference>
<evidence type="ECO:0000256" key="10">
    <source>
        <dbReference type="ARBA" id="ARBA00022912"/>
    </source>
</evidence>
<dbReference type="InterPro" id="IPR013656">
    <property type="entry name" value="PAS_4"/>
</dbReference>
<feature type="region of interest" description="Disordered" evidence="16">
    <location>
        <begin position="317"/>
        <end position="348"/>
    </location>
</feature>
<dbReference type="Gene3D" id="3.30.450.40">
    <property type="match status" value="1"/>
</dbReference>
<evidence type="ECO:0000256" key="14">
    <source>
        <dbReference type="ARBA" id="ARBA00075117"/>
    </source>
</evidence>
<dbReference type="SUPFAM" id="SSF81606">
    <property type="entry name" value="PP2C-like"/>
    <property type="match status" value="1"/>
</dbReference>
<dbReference type="PANTHER" id="PTHR43156:SF2">
    <property type="entry name" value="STAGE II SPORULATION PROTEIN E"/>
    <property type="match status" value="1"/>
</dbReference>
<evidence type="ECO:0000259" key="17">
    <source>
        <dbReference type="PROSITE" id="PS50112"/>
    </source>
</evidence>
<geneLocation type="plasmid" evidence="18 19">
    <name>pSCATT</name>
</geneLocation>
<evidence type="ECO:0000256" key="9">
    <source>
        <dbReference type="ARBA" id="ARBA00022842"/>
    </source>
</evidence>
<evidence type="ECO:0000313" key="19">
    <source>
        <dbReference type="Proteomes" id="UP000007842"/>
    </source>
</evidence>
<dbReference type="PANTHER" id="PTHR43156">
    <property type="entry name" value="STAGE II SPORULATION PROTEIN E-RELATED"/>
    <property type="match status" value="1"/>
</dbReference>
<dbReference type="PATRIC" id="fig|1003195.11.peg.630"/>
<evidence type="ECO:0000256" key="3">
    <source>
        <dbReference type="ARBA" id="ARBA00022679"/>
    </source>
</evidence>
<dbReference type="SMART" id="SM00331">
    <property type="entry name" value="PP2C_SIG"/>
    <property type="match status" value="1"/>
</dbReference>
<organism evidence="18 19">
    <name type="scientific">Streptantibioticus cattleyicolor (strain ATCC 35852 / DSM 46488 / JCM 4925 / NBRC 14057 / NRRL 8057)</name>
    <name type="common">Streptomyces cattleya</name>
    <dbReference type="NCBI Taxonomy" id="1003195"/>
    <lineage>
        <taxon>Bacteria</taxon>
        <taxon>Bacillati</taxon>
        <taxon>Actinomycetota</taxon>
        <taxon>Actinomycetes</taxon>
        <taxon>Kitasatosporales</taxon>
        <taxon>Streptomycetaceae</taxon>
        <taxon>Streptantibioticus</taxon>
    </lineage>
</organism>
<evidence type="ECO:0000256" key="12">
    <source>
        <dbReference type="ARBA" id="ARBA00047761"/>
    </source>
</evidence>
<keyword evidence="19" id="KW-1185">Reference proteome</keyword>
<keyword evidence="11" id="KW-0464">Manganese</keyword>
<dbReference type="Pfam" id="PF07228">
    <property type="entry name" value="SpoIIE"/>
    <property type="match status" value="1"/>
</dbReference>
<dbReference type="KEGG" id="sct:SCAT_p0650"/>
<keyword evidence="3" id="KW-0808">Transferase</keyword>
<dbReference type="EC" id="3.1.3.16" evidence="1"/>
<dbReference type="RefSeq" id="WP_014151105.1">
    <property type="nucleotide sequence ID" value="NC_016113.1"/>
</dbReference>
<dbReference type="InterPro" id="IPR029016">
    <property type="entry name" value="GAF-like_dom_sf"/>
</dbReference>
<dbReference type="FunFam" id="3.60.40.10:FF:000005">
    <property type="entry name" value="Serine/threonine protein phosphatase"/>
    <property type="match status" value="1"/>
</dbReference>
<protein>
    <recommendedName>
        <fullName evidence="1">protein-serine/threonine phosphatase</fullName>
        <ecNumber evidence="1">3.1.3.16</ecNumber>
    </recommendedName>
    <alternativeName>
        <fullName evidence="15">Protein-serine/threonine phosphatase</fullName>
    </alternativeName>
    <alternativeName>
        <fullName evidence="14">Serine/threonine-protein kinase</fullName>
    </alternativeName>
</protein>
<dbReference type="GO" id="GO:0005524">
    <property type="term" value="F:ATP binding"/>
    <property type="evidence" value="ECO:0007669"/>
    <property type="project" value="UniProtKB-KW"/>
</dbReference>
<dbReference type="SUPFAM" id="SSF55781">
    <property type="entry name" value="GAF domain-like"/>
    <property type="match status" value="1"/>
</dbReference>
<evidence type="ECO:0000256" key="7">
    <source>
        <dbReference type="ARBA" id="ARBA00022801"/>
    </source>
</evidence>
<dbReference type="Gene3D" id="3.30.450.20">
    <property type="entry name" value="PAS domain"/>
    <property type="match status" value="2"/>
</dbReference>
<dbReference type="SMART" id="SM00091">
    <property type="entry name" value="PAS"/>
    <property type="match status" value="2"/>
</dbReference>
<dbReference type="GO" id="GO:0006355">
    <property type="term" value="P:regulation of DNA-templated transcription"/>
    <property type="evidence" value="ECO:0007669"/>
    <property type="project" value="InterPro"/>
</dbReference>
<reference evidence="19" key="1">
    <citation type="submission" date="2011-12" db="EMBL/GenBank/DDBJ databases">
        <title>Complete genome sequence of Streptomyces cattleya strain DSM 46488.</title>
        <authorList>
            <person name="Ou H.-Y."/>
            <person name="Li P."/>
            <person name="Zhao C."/>
            <person name="O'Hagan D."/>
            <person name="Deng Z."/>
        </authorList>
    </citation>
    <scope>NUCLEOTIDE SEQUENCE [LARGE SCALE GENOMIC DNA]</scope>
    <source>
        <strain evidence="19">ATCC 35852 / DSM 46488 / JCM 4925 / NBRC 14057 / NRRL 8057</strain>
        <plasmid evidence="19">Plasmid pSCATT</plasmid>
    </source>
</reference>
<dbReference type="GO" id="GO:0046872">
    <property type="term" value="F:metal ion binding"/>
    <property type="evidence" value="ECO:0007669"/>
    <property type="project" value="UniProtKB-KW"/>
</dbReference>
<evidence type="ECO:0000256" key="8">
    <source>
        <dbReference type="ARBA" id="ARBA00022840"/>
    </source>
</evidence>
<evidence type="ECO:0000256" key="1">
    <source>
        <dbReference type="ARBA" id="ARBA00013081"/>
    </source>
</evidence>
<proteinExistence type="predicted"/>
<gene>
    <name evidence="18" type="ordered locus">SCATT_p10910</name>
</gene>
<feature type="domain" description="PAS" evidence="17">
    <location>
        <begin position="23"/>
        <end position="87"/>
    </location>
</feature>
<dbReference type="GO" id="GO:0004722">
    <property type="term" value="F:protein serine/threonine phosphatase activity"/>
    <property type="evidence" value="ECO:0007669"/>
    <property type="project" value="UniProtKB-EC"/>
</dbReference>
<comment type="catalytic activity">
    <reaction evidence="12">
        <text>O-phospho-L-seryl-[protein] + H2O = L-seryl-[protein] + phosphate</text>
        <dbReference type="Rhea" id="RHEA:20629"/>
        <dbReference type="Rhea" id="RHEA-COMP:9863"/>
        <dbReference type="Rhea" id="RHEA-COMP:11604"/>
        <dbReference type="ChEBI" id="CHEBI:15377"/>
        <dbReference type="ChEBI" id="CHEBI:29999"/>
        <dbReference type="ChEBI" id="CHEBI:43474"/>
        <dbReference type="ChEBI" id="CHEBI:83421"/>
        <dbReference type="EC" id="3.1.3.16"/>
    </reaction>
</comment>
<dbReference type="CDD" id="cd00130">
    <property type="entry name" value="PAS"/>
    <property type="match status" value="2"/>
</dbReference>
<dbReference type="AlphaFoldDB" id="F8JMT0"/>
<dbReference type="HOGENOM" id="CLU_000445_43_3_11"/>
<dbReference type="Proteomes" id="UP000007842">
    <property type="component" value="Plasmid pSCATT"/>
</dbReference>